<dbReference type="SUPFAM" id="SSF81383">
    <property type="entry name" value="F-box domain"/>
    <property type="match status" value="1"/>
</dbReference>
<name>A0ABC8LND5_ERUVS</name>
<dbReference type="Pfam" id="PF24750">
    <property type="entry name" value="b-prop_At3g26010-like"/>
    <property type="match status" value="1"/>
</dbReference>
<reference evidence="2 3" key="1">
    <citation type="submission" date="2022-03" db="EMBL/GenBank/DDBJ databases">
        <authorList>
            <person name="Macdonald S."/>
            <person name="Ahmed S."/>
            <person name="Newling K."/>
        </authorList>
    </citation>
    <scope>NUCLEOTIDE SEQUENCE [LARGE SCALE GENOMIC DNA]</scope>
</reference>
<dbReference type="EMBL" id="CAKOAT010641820">
    <property type="protein sequence ID" value="CAH8384930.1"/>
    <property type="molecule type" value="Genomic_DNA"/>
</dbReference>
<dbReference type="InterPro" id="IPR001810">
    <property type="entry name" value="F-box_dom"/>
</dbReference>
<comment type="caution">
    <text evidence="2">The sequence shown here is derived from an EMBL/GenBank/DDBJ whole genome shotgun (WGS) entry which is preliminary data.</text>
</comment>
<keyword evidence="3" id="KW-1185">Reference proteome</keyword>
<evidence type="ECO:0000259" key="1">
    <source>
        <dbReference type="PROSITE" id="PS50181"/>
    </source>
</evidence>
<dbReference type="PROSITE" id="PS50181">
    <property type="entry name" value="FBOX"/>
    <property type="match status" value="1"/>
</dbReference>
<dbReference type="Pfam" id="PF00646">
    <property type="entry name" value="F-box"/>
    <property type="match status" value="1"/>
</dbReference>
<gene>
    <name evidence="2" type="ORF">ERUC_LOCUS37413</name>
</gene>
<dbReference type="InterPro" id="IPR036047">
    <property type="entry name" value="F-box-like_dom_sf"/>
</dbReference>
<dbReference type="AlphaFoldDB" id="A0ABC8LND5"/>
<dbReference type="Proteomes" id="UP001642260">
    <property type="component" value="Unassembled WGS sequence"/>
</dbReference>
<evidence type="ECO:0000313" key="2">
    <source>
        <dbReference type="EMBL" id="CAH8384930.1"/>
    </source>
</evidence>
<protein>
    <recommendedName>
        <fullName evidence="1">F-box domain-containing protein</fullName>
    </recommendedName>
</protein>
<sequence>MESLTEDLWTMVLARLPIKISTGLKIVCKQWKSIVESPFFREVFQSMHQNSSSSSWSLMSRFDEDPEIVGHYQCDTWGLDRSLGSFIKSFLADKQQKHKDQRVSVEAYSDVGLILIHVESTDREKGVIYVANPVSRECVEILIPDPLPKRFGTYEYSFLWQWGLVTRTENGVLLGYKVILIDKLLRDRKLSCRIYSSETGLWSLETFHLPYSFNHHYFSGYPISLNGNLHWLGWNNDRHDIVLSMDMYATCTGSDRCRVTPFPDLEKTTMFKRFCTPCQGFLMYMNITKVDGSLEDKLCLWKLQSGGWQLISEISPDLTLAGLDCSPSLMINPLDAKTAYFWSNKQERLLSINLHNGKKFVIHNQFEARIFLTRQRERESFDVRIYYIPFILPQWLHRIPNTVSIKQPLTTTAILHG</sequence>
<dbReference type="InterPro" id="IPR056592">
    <property type="entry name" value="Beta-prop_At3g26010-like"/>
</dbReference>
<feature type="domain" description="F-box" evidence="1">
    <location>
        <begin position="1"/>
        <end position="47"/>
    </location>
</feature>
<accession>A0ABC8LND5</accession>
<dbReference type="InterPro" id="IPR050796">
    <property type="entry name" value="SCF_F-box_component"/>
</dbReference>
<proteinExistence type="predicted"/>
<organism evidence="2 3">
    <name type="scientific">Eruca vesicaria subsp. sativa</name>
    <name type="common">Garden rocket</name>
    <name type="synonym">Eruca sativa</name>
    <dbReference type="NCBI Taxonomy" id="29727"/>
    <lineage>
        <taxon>Eukaryota</taxon>
        <taxon>Viridiplantae</taxon>
        <taxon>Streptophyta</taxon>
        <taxon>Embryophyta</taxon>
        <taxon>Tracheophyta</taxon>
        <taxon>Spermatophyta</taxon>
        <taxon>Magnoliopsida</taxon>
        <taxon>eudicotyledons</taxon>
        <taxon>Gunneridae</taxon>
        <taxon>Pentapetalae</taxon>
        <taxon>rosids</taxon>
        <taxon>malvids</taxon>
        <taxon>Brassicales</taxon>
        <taxon>Brassicaceae</taxon>
        <taxon>Brassiceae</taxon>
        <taxon>Eruca</taxon>
    </lineage>
</organism>
<evidence type="ECO:0000313" key="3">
    <source>
        <dbReference type="Proteomes" id="UP001642260"/>
    </source>
</evidence>
<dbReference type="PANTHER" id="PTHR31672">
    <property type="entry name" value="BNACNNG10540D PROTEIN"/>
    <property type="match status" value="1"/>
</dbReference>